<evidence type="ECO:0000256" key="14">
    <source>
        <dbReference type="SAM" id="Phobius"/>
    </source>
</evidence>
<keyword evidence="6 14" id="KW-0812">Transmembrane</keyword>
<dbReference type="InterPro" id="IPR013130">
    <property type="entry name" value="Fe3_Rdtase_TM_dom"/>
</dbReference>
<evidence type="ECO:0000256" key="10">
    <source>
        <dbReference type="ARBA" id="ARBA00023008"/>
    </source>
</evidence>
<keyword evidence="9" id="KW-0560">Oxidoreductase</keyword>
<dbReference type="Pfam" id="PF01794">
    <property type="entry name" value="Ferric_reduct"/>
    <property type="match status" value="1"/>
</dbReference>
<comment type="cofactor">
    <cofactor evidence="2">
        <name>FAD</name>
        <dbReference type="ChEBI" id="CHEBI:57692"/>
    </cofactor>
</comment>
<organism evidence="17 18">
    <name type="scientific">Ridgeia piscesae</name>
    <name type="common">Tubeworm</name>
    <dbReference type="NCBI Taxonomy" id="27915"/>
    <lineage>
        <taxon>Eukaryota</taxon>
        <taxon>Metazoa</taxon>
        <taxon>Spiralia</taxon>
        <taxon>Lophotrochozoa</taxon>
        <taxon>Annelida</taxon>
        <taxon>Polychaeta</taxon>
        <taxon>Sedentaria</taxon>
        <taxon>Canalipalpata</taxon>
        <taxon>Sabellida</taxon>
        <taxon>Siboglinidae</taxon>
        <taxon>Ridgeia</taxon>
    </lineage>
</organism>
<keyword evidence="5" id="KW-0406">Ion transport</keyword>
<feature type="transmembrane region" description="Helical" evidence="14">
    <location>
        <begin position="310"/>
        <end position="330"/>
    </location>
</feature>
<dbReference type="GO" id="GO:0052851">
    <property type="term" value="F:ferric-chelate reductase (NADPH) activity"/>
    <property type="evidence" value="ECO:0007669"/>
    <property type="project" value="TreeGrafter"/>
</dbReference>
<dbReference type="GO" id="GO:0010008">
    <property type="term" value="C:endosome membrane"/>
    <property type="evidence" value="ECO:0007669"/>
    <property type="project" value="UniProtKB-SubCell"/>
</dbReference>
<evidence type="ECO:0000259" key="16">
    <source>
        <dbReference type="Pfam" id="PF03807"/>
    </source>
</evidence>
<dbReference type="PANTHER" id="PTHR14239:SF0">
    <property type="entry name" value="F420-DEPENDENT NADP REDUCTASE"/>
    <property type="match status" value="1"/>
</dbReference>
<comment type="similarity">
    <text evidence="4">Belongs to the STEAP family.</text>
</comment>
<dbReference type="GO" id="GO:0015677">
    <property type="term" value="P:copper ion import"/>
    <property type="evidence" value="ECO:0007669"/>
    <property type="project" value="TreeGrafter"/>
</dbReference>
<dbReference type="Gene3D" id="3.40.50.720">
    <property type="entry name" value="NAD(P)-binding Rossmann-like Domain"/>
    <property type="match status" value="1"/>
</dbReference>
<keyword evidence="5" id="KW-0813">Transport</keyword>
<comment type="subcellular location">
    <subcellularLocation>
        <location evidence="3">Endosome membrane</location>
        <topology evidence="3">Multi-pass membrane protein</topology>
    </subcellularLocation>
</comment>
<evidence type="ECO:0000256" key="5">
    <source>
        <dbReference type="ARBA" id="ARBA00022496"/>
    </source>
</evidence>
<evidence type="ECO:0000256" key="12">
    <source>
        <dbReference type="ARBA" id="ARBA00048958"/>
    </source>
</evidence>
<feature type="transmembrane region" description="Helical" evidence="14">
    <location>
        <begin position="218"/>
        <end position="239"/>
    </location>
</feature>
<keyword evidence="18" id="KW-1185">Reference proteome</keyword>
<accession>A0AAD9P155</accession>
<gene>
    <name evidence="17" type="ORF">NP493_214g03028</name>
</gene>
<comment type="caution">
    <text evidence="17">The sequence shown here is derived from an EMBL/GenBank/DDBJ whole genome shotgun (WGS) entry which is preliminary data.</text>
</comment>
<reference evidence="17" key="1">
    <citation type="journal article" date="2023" name="Mol. Biol. Evol.">
        <title>Third-Generation Sequencing Reveals the Adaptive Role of the Epigenome in Three Deep-Sea Polychaetes.</title>
        <authorList>
            <person name="Perez M."/>
            <person name="Aroh O."/>
            <person name="Sun Y."/>
            <person name="Lan Y."/>
            <person name="Juniper S.K."/>
            <person name="Young C.R."/>
            <person name="Angers B."/>
            <person name="Qian P.Y."/>
        </authorList>
    </citation>
    <scope>NUCLEOTIDE SEQUENCE</scope>
    <source>
        <strain evidence="17">R07B-5</strain>
    </source>
</reference>
<dbReference type="PANTHER" id="PTHR14239">
    <property type="entry name" value="DUDULIN-RELATED"/>
    <property type="match status" value="1"/>
</dbReference>
<proteinExistence type="inferred from homology"/>
<evidence type="ECO:0000256" key="3">
    <source>
        <dbReference type="ARBA" id="ARBA00004337"/>
    </source>
</evidence>
<dbReference type="GO" id="GO:0006826">
    <property type="term" value="P:iron ion transport"/>
    <property type="evidence" value="ECO:0007669"/>
    <property type="project" value="UniProtKB-KW"/>
</dbReference>
<dbReference type="AlphaFoldDB" id="A0AAD9P155"/>
<feature type="transmembrane region" description="Helical" evidence="14">
    <location>
        <begin position="367"/>
        <end position="387"/>
    </location>
</feature>
<evidence type="ECO:0000313" key="17">
    <source>
        <dbReference type="EMBL" id="KAK2186129.1"/>
    </source>
</evidence>
<dbReference type="GO" id="GO:0008823">
    <property type="term" value="F:cupric reductase (NADH) activity"/>
    <property type="evidence" value="ECO:0007669"/>
    <property type="project" value="TreeGrafter"/>
</dbReference>
<sequence>MVEPMEIYRIGEIKNGVKERQTNKDPVTSTSDGSRVSIIGTGNFARALAKRLARNGYSVVCGSRYPNRRNLALYDDTLADVRVTSVETALHHADLVFLALPAPATVNTLTPFTESTAEKVLVDVSNPEKKDLQKTMSSNAEFVASSFPKAYVVKAFNTMSAYAIENDYGSGVRTVYVAGDDEAACSKVRDLTSAIGFIPVQFGRLSKSAELEAMQRELFGSWTVPLILSAVVFTAWLAYDIWRIHIIGGGQWARLPLSTMNKVVGATAITQLALCFLAGGVAGIVQIINGTKHKRFPGWLDRWMKMRKELGVLSLCLAAVHCIMCLAHLSPEYYPGWYHVTRVPLMGANGTMVMVPVKYEHKWEGQSVIGMGVVALCFMSVVGLTSLPEVGSHMTFLQWRFIQSYLGHVTLVATAAHVVLKIAPKWANNGRHLGHKLPPGMVEPDTTMTFFSILLPLFTIFLRLVLALPPIGWYIDKIRAGWERNQSKDDVQA</sequence>
<evidence type="ECO:0000256" key="4">
    <source>
        <dbReference type="ARBA" id="ARBA00007729"/>
    </source>
</evidence>
<dbReference type="InterPro" id="IPR028939">
    <property type="entry name" value="P5C_Rdtase_cat_N"/>
</dbReference>
<feature type="transmembrane region" description="Helical" evidence="14">
    <location>
        <begin position="450"/>
        <end position="475"/>
    </location>
</feature>
<evidence type="ECO:0000256" key="6">
    <source>
        <dbReference type="ARBA" id="ARBA00022692"/>
    </source>
</evidence>
<evidence type="ECO:0000256" key="13">
    <source>
        <dbReference type="ARBA" id="ARBA00049387"/>
    </source>
</evidence>
<evidence type="ECO:0000256" key="1">
    <source>
        <dbReference type="ARBA" id="ARBA00001970"/>
    </source>
</evidence>
<name>A0AAD9P155_RIDPI</name>
<keyword evidence="11 14" id="KW-0472">Membrane</keyword>
<dbReference type="InterPro" id="IPR051267">
    <property type="entry name" value="STEAP_metalloreductase"/>
</dbReference>
<feature type="domain" description="Ferric oxidoreductase" evidence="15">
    <location>
        <begin position="265"/>
        <end position="411"/>
    </location>
</feature>
<keyword evidence="5" id="KW-0410">Iron transport</keyword>
<keyword evidence="10" id="KW-0186">Copper</keyword>
<keyword evidence="8 14" id="KW-1133">Transmembrane helix</keyword>
<comment type="cofactor">
    <cofactor evidence="1">
        <name>heme b</name>
        <dbReference type="ChEBI" id="CHEBI:60344"/>
    </cofactor>
</comment>
<feature type="domain" description="Pyrroline-5-carboxylate reductase catalytic N-terminal" evidence="16">
    <location>
        <begin position="35"/>
        <end position="127"/>
    </location>
</feature>
<dbReference type="InterPro" id="IPR036291">
    <property type="entry name" value="NAD(P)-bd_dom_sf"/>
</dbReference>
<evidence type="ECO:0000256" key="11">
    <source>
        <dbReference type="ARBA" id="ARBA00023136"/>
    </source>
</evidence>
<dbReference type="SUPFAM" id="SSF51735">
    <property type="entry name" value="NAD(P)-binding Rossmann-fold domains"/>
    <property type="match status" value="1"/>
</dbReference>
<comment type="catalytic activity">
    <reaction evidence="13">
        <text>2 Fe(2+) + NADP(+) + H(+) = 2 Fe(3+) + NADPH</text>
        <dbReference type="Rhea" id="RHEA:71767"/>
        <dbReference type="ChEBI" id="CHEBI:15378"/>
        <dbReference type="ChEBI" id="CHEBI:29033"/>
        <dbReference type="ChEBI" id="CHEBI:29034"/>
        <dbReference type="ChEBI" id="CHEBI:57783"/>
        <dbReference type="ChEBI" id="CHEBI:58349"/>
    </reaction>
    <physiologicalReaction direction="right-to-left" evidence="13">
        <dbReference type="Rhea" id="RHEA:71769"/>
    </physiologicalReaction>
</comment>
<protein>
    <submittedName>
        <fullName evidence="17">Uncharacterized protein</fullName>
    </submittedName>
</protein>
<feature type="transmembrane region" description="Helical" evidence="14">
    <location>
        <begin position="263"/>
        <end position="289"/>
    </location>
</feature>
<evidence type="ECO:0000256" key="7">
    <source>
        <dbReference type="ARBA" id="ARBA00022753"/>
    </source>
</evidence>
<evidence type="ECO:0000256" key="8">
    <source>
        <dbReference type="ARBA" id="ARBA00022989"/>
    </source>
</evidence>
<comment type="catalytic activity">
    <reaction evidence="12">
        <text>2 Cu(+) + NADP(+) + H(+) = 2 Cu(2+) + NADPH</text>
        <dbReference type="Rhea" id="RHEA:71771"/>
        <dbReference type="ChEBI" id="CHEBI:15378"/>
        <dbReference type="ChEBI" id="CHEBI:29036"/>
        <dbReference type="ChEBI" id="CHEBI:49552"/>
        <dbReference type="ChEBI" id="CHEBI:57783"/>
        <dbReference type="ChEBI" id="CHEBI:58349"/>
    </reaction>
    <physiologicalReaction direction="right-to-left" evidence="12">
        <dbReference type="Rhea" id="RHEA:71773"/>
    </physiologicalReaction>
</comment>
<evidence type="ECO:0000259" key="15">
    <source>
        <dbReference type="Pfam" id="PF01794"/>
    </source>
</evidence>
<dbReference type="Proteomes" id="UP001209878">
    <property type="component" value="Unassembled WGS sequence"/>
</dbReference>
<evidence type="ECO:0000256" key="2">
    <source>
        <dbReference type="ARBA" id="ARBA00001974"/>
    </source>
</evidence>
<dbReference type="GO" id="GO:0005886">
    <property type="term" value="C:plasma membrane"/>
    <property type="evidence" value="ECO:0007669"/>
    <property type="project" value="TreeGrafter"/>
</dbReference>
<keyword evidence="5" id="KW-0408">Iron</keyword>
<evidence type="ECO:0000256" key="9">
    <source>
        <dbReference type="ARBA" id="ARBA00023002"/>
    </source>
</evidence>
<dbReference type="Pfam" id="PF03807">
    <property type="entry name" value="F420_oxidored"/>
    <property type="match status" value="1"/>
</dbReference>
<keyword evidence="7" id="KW-0967">Endosome</keyword>
<evidence type="ECO:0000313" key="18">
    <source>
        <dbReference type="Proteomes" id="UP001209878"/>
    </source>
</evidence>
<dbReference type="EMBL" id="JAODUO010000212">
    <property type="protein sequence ID" value="KAK2186129.1"/>
    <property type="molecule type" value="Genomic_DNA"/>
</dbReference>